<dbReference type="AlphaFoldDB" id="A0A9X6NC65"/>
<name>A0A9X6NC65_HYPEX</name>
<dbReference type="Pfam" id="PF10257">
    <property type="entry name" value="RAI16-like"/>
    <property type="match status" value="1"/>
</dbReference>
<accession>A0A9X6NC65</accession>
<dbReference type="Pfam" id="PF19314">
    <property type="entry name" value="DUF5917"/>
    <property type="match status" value="1"/>
</dbReference>
<evidence type="ECO:0000256" key="1">
    <source>
        <dbReference type="ARBA" id="ARBA00024336"/>
    </source>
</evidence>
<gene>
    <name evidence="4" type="ORF">BV898_14572</name>
</gene>
<dbReference type="InterPro" id="IPR045669">
    <property type="entry name" value="FHIP_C"/>
</dbReference>
<feature type="region of interest" description="Disordered" evidence="2">
    <location>
        <begin position="212"/>
        <end position="239"/>
    </location>
</feature>
<dbReference type="Proteomes" id="UP000192578">
    <property type="component" value="Unassembled WGS sequence"/>
</dbReference>
<evidence type="ECO:0000256" key="2">
    <source>
        <dbReference type="SAM" id="MobiDB-lite"/>
    </source>
</evidence>
<evidence type="ECO:0000259" key="3">
    <source>
        <dbReference type="Pfam" id="PF19314"/>
    </source>
</evidence>
<organism evidence="4 5">
    <name type="scientific">Hypsibius exemplaris</name>
    <name type="common">Freshwater tardigrade</name>
    <dbReference type="NCBI Taxonomy" id="2072580"/>
    <lineage>
        <taxon>Eukaryota</taxon>
        <taxon>Metazoa</taxon>
        <taxon>Ecdysozoa</taxon>
        <taxon>Tardigrada</taxon>
        <taxon>Eutardigrada</taxon>
        <taxon>Parachela</taxon>
        <taxon>Hypsibioidea</taxon>
        <taxon>Hypsibiidae</taxon>
        <taxon>Hypsibius</taxon>
    </lineage>
</organism>
<sequence length="695" mass="77342">MYKLLAKASEFLAPNLKPEEELFLQWHNLVKELKRLNGNDPVSVEDTDIPLRLQWVFNLIQQDSAHLDSLHSADSTEGTIHGIGPCLEFAMRYKIFDWLVALAKEDNPAGFKSYVLFFLTNFVRAPSAVSLLSKSFIYKPLARLVAYCGDTRCSPWDREEMAFLQSVVDAIEKDPCLANLFLKSSLHDPADKLDADLKSLVLPQNPFLANHQEEKSTGVNGASVQSSGTNGAEEASEQSYTKEKFTFPLLNSLLRMALNPDPLVSSQARQAVIRVLHSREPVVSATIADPTPAAASLTGILIGHLHKLYMSIPSSAEASSVLLHNAAGDLEHVVRSYTQWVTFVDQIAGVADSAVTDALQSALKSDMTSGGPGFSEDWLSSSPEKNSLALAAIIRTYKTAESTAVLSVLSDVILDGRIFGKFLQLISETDLMVMAFDLLDVMIQKPSYHFVEEAFLLYLESRMYIRKEQRMQDIAWATSDLAEAADRAAMFRDLFPTAAKSCTATEEERDCESYMRESHYSMTRIVQRCKDLKWPAVGPLKSCNVLLAEESSFFDGQAFNEGPVLRLLFSHLNNLLSQPYVLNLRITGILSKICLIPHPCLREYLLDPTIPLAAQCSSLYRCLVNLVQQIDSSSKSIPDFQEKLVQTRQAIRNGQWQEKCQDAEGIFLCGVITVEEFCKEIAARASVRFTDPLDK</sequence>
<dbReference type="InterPro" id="IPR019384">
    <property type="entry name" value="FHIP"/>
</dbReference>
<dbReference type="PANTHER" id="PTHR21705:SF12">
    <property type="entry name" value="FHF COMPLEX SUBUNIT HOOK-INTERACTING PROTEIN C-TERMINAL DOMAIN-CONTAINING PROTEIN"/>
    <property type="match status" value="1"/>
</dbReference>
<comment type="caution">
    <text evidence="4">The sequence shown here is derived from an EMBL/GenBank/DDBJ whole genome shotgun (WGS) entry which is preliminary data.</text>
</comment>
<reference evidence="5" key="1">
    <citation type="submission" date="2017-01" db="EMBL/GenBank/DDBJ databases">
        <title>Comparative genomics of anhydrobiosis in the tardigrade Hypsibius dujardini.</title>
        <authorList>
            <person name="Yoshida Y."/>
            <person name="Koutsovoulos G."/>
            <person name="Laetsch D."/>
            <person name="Stevens L."/>
            <person name="Kumar S."/>
            <person name="Horikawa D."/>
            <person name="Ishino K."/>
            <person name="Komine S."/>
            <person name="Tomita M."/>
            <person name="Blaxter M."/>
            <person name="Arakawa K."/>
        </authorList>
    </citation>
    <scope>NUCLEOTIDE SEQUENCE [LARGE SCALE GENOMIC DNA]</scope>
    <source>
        <strain evidence="5">Z151</strain>
    </source>
</reference>
<evidence type="ECO:0000313" key="5">
    <source>
        <dbReference type="Proteomes" id="UP000192578"/>
    </source>
</evidence>
<proteinExistence type="inferred from homology"/>
<comment type="similarity">
    <text evidence="1">Belongs to the FHIP family.</text>
</comment>
<feature type="compositionally biased region" description="Polar residues" evidence="2">
    <location>
        <begin position="217"/>
        <end position="230"/>
    </location>
</feature>
<keyword evidence="5" id="KW-1185">Reference proteome</keyword>
<dbReference type="OrthoDB" id="5350595at2759"/>
<feature type="domain" description="FHF complex subunit HOOK-interacting protein C-terminal" evidence="3">
    <location>
        <begin position="561"/>
        <end position="652"/>
    </location>
</feature>
<dbReference type="PANTHER" id="PTHR21705">
    <property type="entry name" value="RAI16 PROTEIN-RELATED"/>
    <property type="match status" value="1"/>
</dbReference>
<protein>
    <recommendedName>
        <fullName evidence="3">FHF complex subunit HOOK-interacting protein C-terminal domain-containing protein</fullName>
    </recommendedName>
</protein>
<dbReference type="EMBL" id="MTYJ01000180">
    <property type="protein sequence ID" value="OWA50041.1"/>
    <property type="molecule type" value="Genomic_DNA"/>
</dbReference>
<evidence type="ECO:0000313" key="4">
    <source>
        <dbReference type="EMBL" id="OWA50041.1"/>
    </source>
</evidence>